<proteinExistence type="predicted"/>
<evidence type="ECO:0000313" key="1">
    <source>
        <dbReference type="EMBL" id="KAH3847972.1"/>
    </source>
</evidence>
<dbReference type="AlphaFoldDB" id="A0A9D4KXH2"/>
<protein>
    <submittedName>
        <fullName evidence="1">Uncharacterized protein</fullName>
    </submittedName>
</protein>
<organism evidence="1 2">
    <name type="scientific">Dreissena polymorpha</name>
    <name type="common">Zebra mussel</name>
    <name type="synonym">Mytilus polymorpha</name>
    <dbReference type="NCBI Taxonomy" id="45954"/>
    <lineage>
        <taxon>Eukaryota</taxon>
        <taxon>Metazoa</taxon>
        <taxon>Spiralia</taxon>
        <taxon>Lophotrochozoa</taxon>
        <taxon>Mollusca</taxon>
        <taxon>Bivalvia</taxon>
        <taxon>Autobranchia</taxon>
        <taxon>Heteroconchia</taxon>
        <taxon>Euheterodonta</taxon>
        <taxon>Imparidentia</taxon>
        <taxon>Neoheterodontei</taxon>
        <taxon>Myida</taxon>
        <taxon>Dreissenoidea</taxon>
        <taxon>Dreissenidae</taxon>
        <taxon>Dreissena</taxon>
    </lineage>
</organism>
<dbReference type="EMBL" id="JAIWYP010000003">
    <property type="protein sequence ID" value="KAH3847972.1"/>
    <property type="molecule type" value="Genomic_DNA"/>
</dbReference>
<reference evidence="1" key="1">
    <citation type="journal article" date="2019" name="bioRxiv">
        <title>The Genome of the Zebra Mussel, Dreissena polymorpha: A Resource for Invasive Species Research.</title>
        <authorList>
            <person name="McCartney M.A."/>
            <person name="Auch B."/>
            <person name="Kono T."/>
            <person name="Mallez S."/>
            <person name="Zhang Y."/>
            <person name="Obille A."/>
            <person name="Becker A."/>
            <person name="Abrahante J.E."/>
            <person name="Garbe J."/>
            <person name="Badalamenti J.P."/>
            <person name="Herman A."/>
            <person name="Mangelson H."/>
            <person name="Liachko I."/>
            <person name="Sullivan S."/>
            <person name="Sone E.D."/>
            <person name="Koren S."/>
            <person name="Silverstein K.A.T."/>
            <person name="Beckman K.B."/>
            <person name="Gohl D.M."/>
        </authorList>
    </citation>
    <scope>NUCLEOTIDE SEQUENCE</scope>
    <source>
        <strain evidence="1">Duluth1</strain>
        <tissue evidence="1">Whole animal</tissue>
    </source>
</reference>
<sequence>MSNALVKNNMVRKRDVCCFLHYSCSSQIEKITHMVDVSKRNQHFDSLYTLTARFCSQDDTCIDFTYNTQEVYPSVVVAIASVALVLVQDDGVGIFQH</sequence>
<keyword evidence="2" id="KW-1185">Reference proteome</keyword>
<name>A0A9D4KXH2_DREPO</name>
<accession>A0A9D4KXH2</accession>
<gene>
    <name evidence="1" type="ORF">DPMN_090308</name>
</gene>
<reference evidence="1" key="2">
    <citation type="submission" date="2020-11" db="EMBL/GenBank/DDBJ databases">
        <authorList>
            <person name="McCartney M.A."/>
            <person name="Auch B."/>
            <person name="Kono T."/>
            <person name="Mallez S."/>
            <person name="Becker A."/>
            <person name="Gohl D.M."/>
            <person name="Silverstein K.A.T."/>
            <person name="Koren S."/>
            <person name="Bechman K.B."/>
            <person name="Herman A."/>
            <person name="Abrahante J.E."/>
            <person name="Garbe J."/>
        </authorList>
    </citation>
    <scope>NUCLEOTIDE SEQUENCE</scope>
    <source>
        <strain evidence="1">Duluth1</strain>
        <tissue evidence="1">Whole animal</tissue>
    </source>
</reference>
<evidence type="ECO:0000313" key="2">
    <source>
        <dbReference type="Proteomes" id="UP000828390"/>
    </source>
</evidence>
<comment type="caution">
    <text evidence="1">The sequence shown here is derived from an EMBL/GenBank/DDBJ whole genome shotgun (WGS) entry which is preliminary data.</text>
</comment>
<dbReference type="Proteomes" id="UP000828390">
    <property type="component" value="Unassembled WGS sequence"/>
</dbReference>